<dbReference type="EMBL" id="CP033169">
    <property type="protein sequence ID" value="AYO29638.1"/>
    <property type="molecule type" value="Genomic_DNA"/>
</dbReference>
<organism evidence="1 2">
    <name type="scientific">Biomaibacter acetigenes</name>
    <dbReference type="NCBI Taxonomy" id="2316383"/>
    <lineage>
        <taxon>Bacteria</taxon>
        <taxon>Bacillati</taxon>
        <taxon>Bacillota</taxon>
        <taxon>Clostridia</taxon>
        <taxon>Thermosediminibacterales</taxon>
        <taxon>Tepidanaerobacteraceae</taxon>
        <taxon>Biomaibacter</taxon>
    </lineage>
</organism>
<protein>
    <submittedName>
        <fullName evidence="1">Uncharacterized protein</fullName>
    </submittedName>
</protein>
<evidence type="ECO:0000313" key="2">
    <source>
        <dbReference type="Proteomes" id="UP000280960"/>
    </source>
</evidence>
<name>A0A3G2R3D3_9FIRM</name>
<evidence type="ECO:0000313" key="1">
    <source>
        <dbReference type="EMBL" id="AYO29638.1"/>
    </source>
</evidence>
<accession>A0A3G2R3D3</accession>
<sequence>MLFYERSTRVRIILNDKIIAKSFISLGVRNTAINGSKEELFEGLRNTIHEALSSVHLKLEDLQIIVASGMITSDVGIYEIPHIVALAGIDKIVKASRLATIPELINKSYLCQA</sequence>
<reference evidence="1 2" key="1">
    <citation type="submission" date="2018-10" db="EMBL/GenBank/DDBJ databases">
        <authorList>
            <person name="Zhang X."/>
        </authorList>
    </citation>
    <scope>NUCLEOTIDE SEQUENCE [LARGE SCALE GENOMIC DNA]</scope>
    <source>
        <strain evidence="1 2">SK-G1</strain>
    </source>
</reference>
<dbReference type="KEGG" id="bacg:D2962_02570"/>
<proteinExistence type="predicted"/>
<dbReference type="Proteomes" id="UP000280960">
    <property type="component" value="Chromosome"/>
</dbReference>
<dbReference type="AlphaFoldDB" id="A0A3G2R3D3"/>
<dbReference type="Gene3D" id="3.30.420.300">
    <property type="entry name" value="2-keto-3-deoxy-galactonokinase, substrate binding domain"/>
    <property type="match status" value="1"/>
</dbReference>
<keyword evidence="2" id="KW-1185">Reference proteome</keyword>
<dbReference type="InterPro" id="IPR042258">
    <property type="entry name" value="DGOK_N"/>
</dbReference>
<gene>
    <name evidence="1" type="ORF">D2962_02570</name>
</gene>